<evidence type="ECO:0000313" key="8">
    <source>
        <dbReference type="EMBL" id="CAK0795567.1"/>
    </source>
</evidence>
<dbReference type="Proteomes" id="UP001189429">
    <property type="component" value="Unassembled WGS sequence"/>
</dbReference>
<dbReference type="Pfam" id="PF00520">
    <property type="entry name" value="Ion_trans"/>
    <property type="match status" value="1"/>
</dbReference>
<feature type="transmembrane region" description="Helical" evidence="6">
    <location>
        <begin position="216"/>
        <end position="236"/>
    </location>
</feature>
<dbReference type="Gene3D" id="1.10.287.70">
    <property type="match status" value="1"/>
</dbReference>
<organism evidence="8 9">
    <name type="scientific">Prorocentrum cordatum</name>
    <dbReference type="NCBI Taxonomy" id="2364126"/>
    <lineage>
        <taxon>Eukaryota</taxon>
        <taxon>Sar</taxon>
        <taxon>Alveolata</taxon>
        <taxon>Dinophyceae</taxon>
        <taxon>Prorocentrales</taxon>
        <taxon>Prorocentraceae</taxon>
        <taxon>Prorocentrum</taxon>
    </lineage>
</organism>
<sequence>MARAVPPTGSGSQGFHELLQRLASAHHSEVEEVRALRRENAILRAALGPRGTVPTTTNTTLPGSSTGRSTVGVHDLAASSSNQGDDVVHCYSSEDEGDRASELVGDREHHATSEQECTLQAHWLKAEHPKDPHTLTWSVISHVEMSAMSRAESAEPDSEDMESHKGSNNWFPQYPNSQSRILWDGVAAMLVFYDVVMLPLVVFKFQRNDFMISMDWIALIFWTINMPASLCVGYVAHEQLVMDMRRILLHYLKTWFILDVLILLPDWTFIIVSGGGQYEDSAGLSHAGLLGVLRLGRMARLVRLLKLRRFFESVYYRIESEYVSILIHIVQMISLVLIFCHVIGCMWFYVGDTQDGKPTWMNVHGYDEEDWWYQYALAFHWSITQFTPSTNDIAPKNMTERVTAICVVVFALVGFTYIVGSITGSLAHLRSLSEGSAKMFWDLRRYLTHFRVRPTLALRIEKYLEHAWARQQKGVHPKSVQALAMLSEPLRQELDLEIYRPSLTVHPLLLSLGEASPLTMRRIAHSAIRESKAARHDLIFVPREPGVNMFFRVSGTLWYRANGDVQDTMVSQAEEGWVAEPVLWVSAWDHKGVLTAASDSDLLMVDPVQFGRVVTHRSGRSYEMAVQYASAFVQWLMVHAQGEDSTSTGEVLRPADLASHGFEQIGWMQQAKLSWSNNLRLGRTSAILGLRGRFASI</sequence>
<dbReference type="EMBL" id="CAUYUJ010001370">
    <property type="protein sequence ID" value="CAK0795567.1"/>
    <property type="molecule type" value="Genomic_DNA"/>
</dbReference>
<feature type="transmembrane region" description="Helical" evidence="6">
    <location>
        <begin position="248"/>
        <end position="272"/>
    </location>
</feature>
<evidence type="ECO:0000256" key="6">
    <source>
        <dbReference type="SAM" id="Phobius"/>
    </source>
</evidence>
<protein>
    <recommendedName>
        <fullName evidence="7">Ion transport domain-containing protein</fullName>
    </recommendedName>
</protein>
<feature type="region of interest" description="Disordered" evidence="5">
    <location>
        <begin position="150"/>
        <end position="169"/>
    </location>
</feature>
<dbReference type="InterPro" id="IPR051413">
    <property type="entry name" value="K/Na_HCN_channel"/>
</dbReference>
<dbReference type="PANTHER" id="PTHR45689">
    <property type="entry name" value="I[[H]] CHANNEL, ISOFORM E"/>
    <property type="match status" value="1"/>
</dbReference>
<keyword evidence="2 6" id="KW-0812">Transmembrane</keyword>
<reference evidence="8" key="1">
    <citation type="submission" date="2023-10" db="EMBL/GenBank/DDBJ databases">
        <authorList>
            <person name="Chen Y."/>
            <person name="Shah S."/>
            <person name="Dougan E. K."/>
            <person name="Thang M."/>
            <person name="Chan C."/>
        </authorList>
    </citation>
    <scope>NUCLEOTIDE SEQUENCE [LARGE SCALE GENOMIC DNA]</scope>
</reference>
<evidence type="ECO:0000313" key="9">
    <source>
        <dbReference type="Proteomes" id="UP001189429"/>
    </source>
</evidence>
<evidence type="ECO:0000256" key="1">
    <source>
        <dbReference type="ARBA" id="ARBA00004141"/>
    </source>
</evidence>
<name>A0ABN9PR06_9DINO</name>
<feature type="region of interest" description="Disordered" evidence="5">
    <location>
        <begin position="49"/>
        <end position="69"/>
    </location>
</feature>
<feature type="compositionally biased region" description="Low complexity" evidence="5">
    <location>
        <begin position="49"/>
        <end position="67"/>
    </location>
</feature>
<keyword evidence="4 6" id="KW-0472">Membrane</keyword>
<comment type="caution">
    <text evidence="8">The sequence shown here is derived from an EMBL/GenBank/DDBJ whole genome shotgun (WGS) entry which is preliminary data.</text>
</comment>
<keyword evidence="3 6" id="KW-1133">Transmembrane helix</keyword>
<keyword evidence="9" id="KW-1185">Reference proteome</keyword>
<evidence type="ECO:0000256" key="5">
    <source>
        <dbReference type="SAM" id="MobiDB-lite"/>
    </source>
</evidence>
<proteinExistence type="predicted"/>
<evidence type="ECO:0000256" key="4">
    <source>
        <dbReference type="ARBA" id="ARBA00023136"/>
    </source>
</evidence>
<gene>
    <name evidence="8" type="ORF">PCOR1329_LOCUS5212</name>
</gene>
<dbReference type="SUPFAM" id="SSF51206">
    <property type="entry name" value="cAMP-binding domain-like"/>
    <property type="match status" value="1"/>
</dbReference>
<dbReference type="InterPro" id="IPR005821">
    <property type="entry name" value="Ion_trans_dom"/>
</dbReference>
<feature type="transmembrane region" description="Helical" evidence="6">
    <location>
        <begin position="181"/>
        <end position="204"/>
    </location>
</feature>
<feature type="transmembrane region" description="Helical" evidence="6">
    <location>
        <begin position="402"/>
        <end position="429"/>
    </location>
</feature>
<dbReference type="InterPro" id="IPR018490">
    <property type="entry name" value="cNMP-bd_dom_sf"/>
</dbReference>
<evidence type="ECO:0000256" key="2">
    <source>
        <dbReference type="ARBA" id="ARBA00022692"/>
    </source>
</evidence>
<dbReference type="SUPFAM" id="SSF81324">
    <property type="entry name" value="Voltage-gated potassium channels"/>
    <property type="match status" value="1"/>
</dbReference>
<accession>A0ABN9PR06</accession>
<comment type="subcellular location">
    <subcellularLocation>
        <location evidence="1">Membrane</location>
        <topology evidence="1">Multi-pass membrane protein</topology>
    </subcellularLocation>
</comment>
<feature type="transmembrane region" description="Helical" evidence="6">
    <location>
        <begin position="323"/>
        <end position="350"/>
    </location>
</feature>
<feature type="domain" description="Ion transport" evidence="7">
    <location>
        <begin position="183"/>
        <end position="431"/>
    </location>
</feature>
<evidence type="ECO:0000256" key="3">
    <source>
        <dbReference type="ARBA" id="ARBA00022989"/>
    </source>
</evidence>
<dbReference type="PANTHER" id="PTHR45689:SF5">
    <property type="entry name" value="I[[H]] CHANNEL, ISOFORM E"/>
    <property type="match status" value="1"/>
</dbReference>
<evidence type="ECO:0000259" key="7">
    <source>
        <dbReference type="Pfam" id="PF00520"/>
    </source>
</evidence>